<protein>
    <submittedName>
        <fullName evidence="1">Uncharacterized protein</fullName>
    </submittedName>
</protein>
<dbReference type="Proteomes" id="UP001433508">
    <property type="component" value="Unassembled WGS sequence"/>
</dbReference>
<gene>
    <name evidence="1" type="ORF">V1525DRAFT_451759</name>
</gene>
<sequence length="364" mass="40001">MLSLTSFSGQQNPRPDESVPLFYQKTAVFSPALANLFYERLWTQNGGGVLRVSGFFEDSANRCESRCGGNRRSERFHVWDQVHRYADYVFVDAETWADAPLIDGRIVPFDPSWIVSCINANRILPGTQHAFWPVKISAIRSKQHLRGRRTPLSGGVALTATEASAIQSCLHSVRENMKLLESSDKIGTSHIDDMIPGSTDMTPSAKSLKGNSPDRRSVRQNYRIAKRSPCTPTSDYFLRRGASQNGGSRRGGKLIPDAAVLSESPSKELTYLAPEVPETVGEDDMTLVADNVQIAKLKDRSVDKFQLTLEDTIFVASTSPIAIAAGKIAGVAPAEPVCDTDRVKIDPEISSMEDRSGCLPRIRS</sequence>
<evidence type="ECO:0000313" key="1">
    <source>
        <dbReference type="EMBL" id="KAK9235873.1"/>
    </source>
</evidence>
<proteinExistence type="predicted"/>
<reference evidence="2" key="1">
    <citation type="journal article" date="2024" name="Front. Bioeng. Biotechnol.">
        <title>Genome-scale model development and genomic sequencing of the oleaginous clade Lipomyces.</title>
        <authorList>
            <person name="Czajka J.J."/>
            <person name="Han Y."/>
            <person name="Kim J."/>
            <person name="Mondo S.J."/>
            <person name="Hofstad B.A."/>
            <person name="Robles A."/>
            <person name="Haridas S."/>
            <person name="Riley R."/>
            <person name="LaButti K."/>
            <person name="Pangilinan J."/>
            <person name="Andreopoulos W."/>
            <person name="Lipzen A."/>
            <person name="Yan J."/>
            <person name="Wang M."/>
            <person name="Ng V."/>
            <person name="Grigoriev I.V."/>
            <person name="Spatafora J.W."/>
            <person name="Magnuson J.K."/>
            <person name="Baker S.E."/>
            <person name="Pomraning K.R."/>
        </authorList>
    </citation>
    <scope>NUCLEOTIDE SEQUENCE [LARGE SCALE GENOMIC DNA]</scope>
    <source>
        <strain evidence="2">CBS 7786</strain>
    </source>
</reference>
<name>A0ACC3SW28_LIPKO</name>
<organism evidence="1 2">
    <name type="scientific">Lipomyces kononenkoae</name>
    <name type="common">Yeast</name>
    <dbReference type="NCBI Taxonomy" id="34357"/>
    <lineage>
        <taxon>Eukaryota</taxon>
        <taxon>Fungi</taxon>
        <taxon>Dikarya</taxon>
        <taxon>Ascomycota</taxon>
        <taxon>Saccharomycotina</taxon>
        <taxon>Lipomycetes</taxon>
        <taxon>Lipomycetales</taxon>
        <taxon>Lipomycetaceae</taxon>
        <taxon>Lipomyces</taxon>
    </lineage>
</organism>
<keyword evidence="2" id="KW-1185">Reference proteome</keyword>
<comment type="caution">
    <text evidence="1">The sequence shown here is derived from an EMBL/GenBank/DDBJ whole genome shotgun (WGS) entry which is preliminary data.</text>
</comment>
<dbReference type="EMBL" id="MU971402">
    <property type="protein sequence ID" value="KAK9235873.1"/>
    <property type="molecule type" value="Genomic_DNA"/>
</dbReference>
<evidence type="ECO:0000313" key="2">
    <source>
        <dbReference type="Proteomes" id="UP001433508"/>
    </source>
</evidence>
<accession>A0ACC3SW28</accession>